<proteinExistence type="predicted"/>
<evidence type="ECO:0000313" key="3">
    <source>
        <dbReference type="EMBL" id="GAA2378475.1"/>
    </source>
</evidence>
<feature type="chain" id="PRO_5045706769" description="Secreted protein" evidence="2">
    <location>
        <begin position="20"/>
        <end position="106"/>
    </location>
</feature>
<reference evidence="4" key="1">
    <citation type="journal article" date="2019" name="Int. J. Syst. Evol. Microbiol.">
        <title>The Global Catalogue of Microorganisms (GCM) 10K type strain sequencing project: providing services to taxonomists for standard genome sequencing and annotation.</title>
        <authorList>
            <consortium name="The Broad Institute Genomics Platform"/>
            <consortium name="The Broad Institute Genome Sequencing Center for Infectious Disease"/>
            <person name="Wu L."/>
            <person name="Ma J."/>
        </authorList>
    </citation>
    <scope>NUCLEOTIDE SEQUENCE [LARGE SCALE GENOMIC DNA]</scope>
    <source>
        <strain evidence="4">JCM 3272</strain>
    </source>
</reference>
<gene>
    <name evidence="3" type="ORF">GCM10010170_084560</name>
</gene>
<sequence length="106" mass="10837">MCNTSIRRCISSMMAVVTAAATIAVTGETAAAAPQQKPGSDRQQERQCLAIEGGNTNGAARLLVCVSIGLSGSRTQNAASPPELSCPKTRNGAMTAAGLPVQDCHH</sequence>
<feature type="region of interest" description="Disordered" evidence="1">
    <location>
        <begin position="73"/>
        <end position="92"/>
    </location>
</feature>
<keyword evidence="4" id="KW-1185">Reference proteome</keyword>
<protein>
    <recommendedName>
        <fullName evidence="5">Secreted protein</fullName>
    </recommendedName>
</protein>
<evidence type="ECO:0000313" key="4">
    <source>
        <dbReference type="Proteomes" id="UP001501444"/>
    </source>
</evidence>
<dbReference type="EMBL" id="BAAARV010000084">
    <property type="protein sequence ID" value="GAA2378475.1"/>
    <property type="molecule type" value="Genomic_DNA"/>
</dbReference>
<evidence type="ECO:0008006" key="5">
    <source>
        <dbReference type="Google" id="ProtNLM"/>
    </source>
</evidence>
<evidence type="ECO:0000256" key="2">
    <source>
        <dbReference type="SAM" id="SignalP"/>
    </source>
</evidence>
<keyword evidence="2" id="KW-0732">Signal</keyword>
<dbReference type="Proteomes" id="UP001501444">
    <property type="component" value="Unassembled WGS sequence"/>
</dbReference>
<feature type="signal peptide" evidence="2">
    <location>
        <begin position="1"/>
        <end position="19"/>
    </location>
</feature>
<comment type="caution">
    <text evidence="3">The sequence shown here is derived from an EMBL/GenBank/DDBJ whole genome shotgun (WGS) entry which is preliminary data.</text>
</comment>
<accession>A0ABP5UEP2</accession>
<organism evidence="3 4">
    <name type="scientific">Dactylosporangium salmoneum</name>
    <dbReference type="NCBI Taxonomy" id="53361"/>
    <lineage>
        <taxon>Bacteria</taxon>
        <taxon>Bacillati</taxon>
        <taxon>Actinomycetota</taxon>
        <taxon>Actinomycetes</taxon>
        <taxon>Micromonosporales</taxon>
        <taxon>Micromonosporaceae</taxon>
        <taxon>Dactylosporangium</taxon>
    </lineage>
</organism>
<name>A0ABP5UEP2_9ACTN</name>
<evidence type="ECO:0000256" key="1">
    <source>
        <dbReference type="SAM" id="MobiDB-lite"/>
    </source>
</evidence>